<feature type="compositionally biased region" description="Basic residues" evidence="7">
    <location>
        <begin position="271"/>
        <end position="281"/>
    </location>
</feature>
<feature type="region of interest" description="Disordered" evidence="7">
    <location>
        <begin position="46"/>
        <end position="111"/>
    </location>
</feature>
<evidence type="ECO:0000256" key="2">
    <source>
        <dbReference type="ARBA" id="ARBA00005434"/>
    </source>
</evidence>
<dbReference type="InterPro" id="IPR050853">
    <property type="entry name" value="WD_repeat_DNA-damage-binding"/>
</dbReference>
<dbReference type="InterPro" id="IPR036322">
    <property type="entry name" value="WD40_repeat_dom_sf"/>
</dbReference>
<dbReference type="PROSITE" id="PS50082">
    <property type="entry name" value="WD_REPEATS_2"/>
    <property type="match status" value="1"/>
</dbReference>
<evidence type="ECO:0000313" key="8">
    <source>
        <dbReference type="EMBL" id="GBM68427.1"/>
    </source>
</evidence>
<gene>
    <name evidence="8" type="primary">wdr76_0</name>
    <name evidence="8" type="ORF">AVEN_216890_1</name>
</gene>
<keyword evidence="4 6" id="KW-0853">WD repeat</keyword>
<evidence type="ECO:0000256" key="4">
    <source>
        <dbReference type="ARBA" id="ARBA00022574"/>
    </source>
</evidence>
<dbReference type="AlphaFoldDB" id="A0A4Y2HSQ2"/>
<dbReference type="Gene3D" id="2.130.10.10">
    <property type="entry name" value="YVTN repeat-like/Quinoprotein amine dehydrogenase"/>
    <property type="match status" value="1"/>
</dbReference>
<evidence type="ECO:0000256" key="5">
    <source>
        <dbReference type="ARBA" id="ARBA00022737"/>
    </source>
</evidence>
<feature type="compositionally biased region" description="Polar residues" evidence="7">
    <location>
        <begin position="191"/>
        <end position="205"/>
    </location>
</feature>
<feature type="compositionally biased region" description="Polar residues" evidence="7">
    <location>
        <begin position="49"/>
        <end position="58"/>
    </location>
</feature>
<dbReference type="SUPFAM" id="SSF50978">
    <property type="entry name" value="WD40 repeat-like"/>
    <property type="match status" value="1"/>
</dbReference>
<dbReference type="PANTHER" id="PTHR14773">
    <property type="entry name" value="WD REPEAT-CONTAINING PROTEIN 76"/>
    <property type="match status" value="1"/>
</dbReference>
<feature type="region of interest" description="Disordered" evidence="7">
    <location>
        <begin position="123"/>
        <end position="239"/>
    </location>
</feature>
<comment type="caution">
    <text evidence="8">The sequence shown here is derived from an EMBL/GenBank/DDBJ whole genome shotgun (WGS) entry which is preliminary data.</text>
</comment>
<feature type="repeat" description="WD" evidence="6">
    <location>
        <begin position="512"/>
        <end position="547"/>
    </location>
</feature>
<comment type="function">
    <text evidence="1">Specifically binds 5-hydroxymethylcytosine (5hmC), suggesting that it acts as a specific reader of 5hmC.</text>
</comment>
<protein>
    <recommendedName>
        <fullName evidence="3">WD repeat-containing protein 76</fullName>
    </recommendedName>
</protein>
<proteinExistence type="inferred from homology"/>
<feature type="compositionally biased region" description="Basic and acidic residues" evidence="7">
    <location>
        <begin position="65"/>
        <end position="96"/>
    </location>
</feature>
<dbReference type="SMART" id="SM00320">
    <property type="entry name" value="WD40"/>
    <property type="match status" value="4"/>
</dbReference>
<name>A0A4Y2HSQ2_ARAVE</name>
<feature type="compositionally biased region" description="Polar residues" evidence="7">
    <location>
        <begin position="282"/>
        <end position="292"/>
    </location>
</feature>
<dbReference type="OrthoDB" id="9890280at2759"/>
<dbReference type="GO" id="GO:2000001">
    <property type="term" value="P:regulation of DNA damage checkpoint"/>
    <property type="evidence" value="ECO:0007669"/>
    <property type="project" value="TreeGrafter"/>
</dbReference>
<dbReference type="GO" id="GO:0005634">
    <property type="term" value="C:nucleus"/>
    <property type="evidence" value="ECO:0007669"/>
    <property type="project" value="TreeGrafter"/>
</dbReference>
<dbReference type="Proteomes" id="UP000499080">
    <property type="component" value="Unassembled WGS sequence"/>
</dbReference>
<organism evidence="8 9">
    <name type="scientific">Araneus ventricosus</name>
    <name type="common">Orbweaver spider</name>
    <name type="synonym">Epeira ventricosa</name>
    <dbReference type="NCBI Taxonomy" id="182803"/>
    <lineage>
        <taxon>Eukaryota</taxon>
        <taxon>Metazoa</taxon>
        <taxon>Ecdysozoa</taxon>
        <taxon>Arthropoda</taxon>
        <taxon>Chelicerata</taxon>
        <taxon>Arachnida</taxon>
        <taxon>Araneae</taxon>
        <taxon>Araneomorphae</taxon>
        <taxon>Entelegynae</taxon>
        <taxon>Araneoidea</taxon>
        <taxon>Araneidae</taxon>
        <taxon>Araneus</taxon>
    </lineage>
</organism>
<sequence length="605" mass="68228">MSDEQDVCAGLCKQRNIQKSISENPNIQLSDVYDVDVYDVQHYERNMKRSISNKPNINSSDESDDSHSSDEYDDPHYEGKARIDDEKSCSKPEVHVSGELNSTDEQDNNMRFKKSAIKYKKYAANRNESTEECEMPSFDSSDEYEMPSPDSSDDWEMPSSDSSDEYEMLSPDSSDEWERSSSDASDELETHSNTSNDYYASSDSFVENEGEAKKKKKKKSKDKVKKMKNEKPDLSEYEKMVQKNRDEKMAFLQSLKMDEVKEDLNEAIRNLKPKRLPRKSNTKSPKSASTSEDPIRKSLRLAEVHIDFSEAALEARALAGVGKEIKKKLSPILTFEEAITKDNIYADFVCDYDDLDFKTPKPFTDYVSCFKNMKIDKSKIAKVVNGMITAIAVHPMKEKVIVSAGNKCGAIGFWHVTSDSVPYVFVPHTSTVSCIKFNGDSLNQIISCSHDGTMRCGDMEKRVFNEVFDVSEETSCNYFDFISPTTTIVCHRNGNVSLVDIRSSSKSAEKSLKCHQSPVKTVSVHPVNKNYFVSADLNGFLSIWDLRKFLKRLVIEVHPLETVITSAFFSPVNGNSILTTSPADDSLCLFNSSKLGGARLLYSQV</sequence>
<comment type="similarity">
    <text evidence="2">Belongs to the WD repeat DDB2/WDR76 family.</text>
</comment>
<evidence type="ECO:0000256" key="6">
    <source>
        <dbReference type="PROSITE-ProRule" id="PRU00221"/>
    </source>
</evidence>
<dbReference type="InterPro" id="IPR015943">
    <property type="entry name" value="WD40/YVTN_repeat-like_dom_sf"/>
</dbReference>
<feature type="compositionally biased region" description="Basic and acidic residues" evidence="7">
    <location>
        <begin position="227"/>
        <end position="239"/>
    </location>
</feature>
<reference evidence="8 9" key="1">
    <citation type="journal article" date="2019" name="Sci. Rep.">
        <title>Orb-weaving spider Araneus ventricosus genome elucidates the spidroin gene catalogue.</title>
        <authorList>
            <person name="Kono N."/>
            <person name="Nakamura H."/>
            <person name="Ohtoshi R."/>
            <person name="Moran D.A.P."/>
            <person name="Shinohara A."/>
            <person name="Yoshida Y."/>
            <person name="Fujiwara M."/>
            <person name="Mori M."/>
            <person name="Tomita M."/>
            <person name="Arakawa K."/>
        </authorList>
    </citation>
    <scope>NUCLEOTIDE SEQUENCE [LARGE SCALE GENOMIC DNA]</scope>
</reference>
<accession>A0A4Y2HSQ2</accession>
<feature type="compositionally biased region" description="Acidic residues" evidence="7">
    <location>
        <begin position="130"/>
        <end position="167"/>
    </location>
</feature>
<evidence type="ECO:0000256" key="7">
    <source>
        <dbReference type="SAM" id="MobiDB-lite"/>
    </source>
</evidence>
<dbReference type="EMBL" id="BGPR01002141">
    <property type="protein sequence ID" value="GBM68427.1"/>
    <property type="molecule type" value="Genomic_DNA"/>
</dbReference>
<keyword evidence="9" id="KW-1185">Reference proteome</keyword>
<evidence type="ECO:0000256" key="1">
    <source>
        <dbReference type="ARBA" id="ARBA00002530"/>
    </source>
</evidence>
<evidence type="ECO:0000313" key="9">
    <source>
        <dbReference type="Proteomes" id="UP000499080"/>
    </source>
</evidence>
<keyword evidence="5" id="KW-0677">Repeat</keyword>
<dbReference type="PANTHER" id="PTHR14773:SF0">
    <property type="entry name" value="WD REPEAT-CONTAINING PROTEIN 76"/>
    <property type="match status" value="1"/>
</dbReference>
<dbReference type="GO" id="GO:0003677">
    <property type="term" value="F:DNA binding"/>
    <property type="evidence" value="ECO:0007669"/>
    <property type="project" value="TreeGrafter"/>
</dbReference>
<evidence type="ECO:0000256" key="3">
    <source>
        <dbReference type="ARBA" id="ARBA00021234"/>
    </source>
</evidence>
<dbReference type="Pfam" id="PF00400">
    <property type="entry name" value="WD40"/>
    <property type="match status" value="2"/>
</dbReference>
<feature type="non-terminal residue" evidence="8">
    <location>
        <position position="605"/>
    </location>
</feature>
<feature type="region of interest" description="Disordered" evidence="7">
    <location>
        <begin position="268"/>
        <end position="294"/>
    </location>
</feature>
<feature type="compositionally biased region" description="Basic residues" evidence="7">
    <location>
        <begin position="213"/>
        <end position="226"/>
    </location>
</feature>
<dbReference type="InterPro" id="IPR001680">
    <property type="entry name" value="WD40_rpt"/>
</dbReference>